<dbReference type="EMBL" id="METM01000027">
    <property type="protein sequence ID" value="OGB89265.1"/>
    <property type="molecule type" value="Genomic_DNA"/>
</dbReference>
<evidence type="ECO:0000313" key="2">
    <source>
        <dbReference type="EMBL" id="OGB89265.1"/>
    </source>
</evidence>
<dbReference type="AlphaFoldDB" id="A0A1F4PZY9"/>
<feature type="domain" description="Polymerase beta nucleotidyltransferase" evidence="1">
    <location>
        <begin position="12"/>
        <end position="102"/>
    </location>
</feature>
<reference evidence="2 3" key="1">
    <citation type="journal article" date="2016" name="Nat. Commun.">
        <title>Thousands of microbial genomes shed light on interconnected biogeochemical processes in an aquifer system.</title>
        <authorList>
            <person name="Anantharaman K."/>
            <person name="Brown C.T."/>
            <person name="Hug L.A."/>
            <person name="Sharon I."/>
            <person name="Castelle C.J."/>
            <person name="Probst A.J."/>
            <person name="Thomas B.C."/>
            <person name="Singh A."/>
            <person name="Wilkins M.J."/>
            <person name="Karaoz U."/>
            <person name="Brodie E.L."/>
            <person name="Williams K.H."/>
            <person name="Hubbard S.S."/>
            <person name="Banfield J.F."/>
        </authorList>
    </citation>
    <scope>NUCLEOTIDE SEQUENCE [LARGE SCALE GENOMIC DNA]</scope>
</reference>
<dbReference type="CDD" id="cd05403">
    <property type="entry name" value="NT_KNTase_like"/>
    <property type="match status" value="1"/>
</dbReference>
<protein>
    <recommendedName>
        <fullName evidence="1">Polymerase beta nucleotidyltransferase domain-containing protein</fullName>
    </recommendedName>
</protein>
<evidence type="ECO:0000259" key="1">
    <source>
        <dbReference type="Pfam" id="PF18765"/>
    </source>
</evidence>
<accession>A0A1F4PZY9</accession>
<proteinExistence type="predicted"/>
<gene>
    <name evidence="2" type="ORF">A2625_03765</name>
</gene>
<dbReference type="Proteomes" id="UP000178724">
    <property type="component" value="Unassembled WGS sequence"/>
</dbReference>
<dbReference type="InterPro" id="IPR043519">
    <property type="entry name" value="NT_sf"/>
</dbReference>
<comment type="caution">
    <text evidence="2">The sequence shown here is derived from an EMBL/GenBank/DDBJ whole genome shotgun (WGS) entry which is preliminary data.</text>
</comment>
<sequence>MEKSIIDEIKDRILSQYHPNKLYLFGSAALKGPALANDIDLCVIKEDINNKSEEFIKLRKILGRTIMPLDILFFTKDEFDRRKNIWGTVQYEIDKKGKILYDAGR</sequence>
<dbReference type="Gene3D" id="3.30.460.10">
    <property type="entry name" value="Beta Polymerase, domain 2"/>
    <property type="match status" value="1"/>
</dbReference>
<name>A0A1F4PZY9_UNCSA</name>
<organism evidence="2 3">
    <name type="scientific">candidate division WOR-1 bacterium RIFCSPHIGHO2_01_FULL_53_15</name>
    <dbReference type="NCBI Taxonomy" id="1802564"/>
    <lineage>
        <taxon>Bacteria</taxon>
        <taxon>Bacillati</taxon>
        <taxon>Saganbacteria</taxon>
    </lineage>
</organism>
<evidence type="ECO:0000313" key="3">
    <source>
        <dbReference type="Proteomes" id="UP000178724"/>
    </source>
</evidence>
<dbReference type="InterPro" id="IPR041633">
    <property type="entry name" value="Polbeta"/>
</dbReference>
<dbReference type="SUPFAM" id="SSF81301">
    <property type="entry name" value="Nucleotidyltransferase"/>
    <property type="match status" value="1"/>
</dbReference>
<dbReference type="Pfam" id="PF18765">
    <property type="entry name" value="Polbeta"/>
    <property type="match status" value="1"/>
</dbReference>